<dbReference type="EMBL" id="UINC01199097">
    <property type="protein sequence ID" value="SVE17362.1"/>
    <property type="molecule type" value="Genomic_DNA"/>
</dbReference>
<gene>
    <name evidence="1" type="ORF">METZ01_LOCUS470216</name>
</gene>
<dbReference type="AlphaFoldDB" id="A0A383BBL1"/>
<reference evidence="1" key="1">
    <citation type="submission" date="2018-05" db="EMBL/GenBank/DDBJ databases">
        <authorList>
            <person name="Lanie J.A."/>
            <person name="Ng W.-L."/>
            <person name="Kazmierczak K.M."/>
            <person name="Andrzejewski T.M."/>
            <person name="Davidsen T.M."/>
            <person name="Wayne K.J."/>
            <person name="Tettelin H."/>
            <person name="Glass J.I."/>
            <person name="Rusch D."/>
            <person name="Podicherti R."/>
            <person name="Tsui H.-C.T."/>
            <person name="Winkler M.E."/>
        </authorList>
    </citation>
    <scope>NUCLEOTIDE SEQUENCE</scope>
</reference>
<organism evidence="1">
    <name type="scientific">marine metagenome</name>
    <dbReference type="NCBI Taxonomy" id="408172"/>
    <lineage>
        <taxon>unclassified sequences</taxon>
        <taxon>metagenomes</taxon>
        <taxon>ecological metagenomes</taxon>
    </lineage>
</organism>
<accession>A0A383BBL1</accession>
<protein>
    <submittedName>
        <fullName evidence="1">Uncharacterized protein</fullName>
    </submittedName>
</protein>
<sequence>NGRDHNVVSIEAGLQTNSVLPFEVV</sequence>
<proteinExistence type="predicted"/>
<evidence type="ECO:0000313" key="1">
    <source>
        <dbReference type="EMBL" id="SVE17362.1"/>
    </source>
</evidence>
<name>A0A383BBL1_9ZZZZ</name>
<feature type="non-terminal residue" evidence="1">
    <location>
        <position position="1"/>
    </location>
</feature>